<name>A0A673KA51_9TELE</name>
<sequence length="365" mass="39660">MTEVMSGGVADQAGVKLDDRIVEINSENVESLSHDQIVKKVKAAGDKVMLLLVDEDADKFFKGKGIRPSTAHATVKHLPHKPRIADMTKRADGYGFILKEVPKHAGHYIGEIDKGSPAERAGLKNMDRLVAVNGQETDNCRHEQVVEKISQQGNKCSLLVLEAETEKMYKLGGVSPLLYWEEMRGSPPSYPEHEAEATPAPAAPAPADVDHKPKLCRLEKTAAGFGFHLNGIQGLHGQYIKEVVKDGAADRAGLEDDDIVVEVNGVNVEMSTHEEVVNLVRKSGDTLVLLVAERTAYDHLKARGIAISPQLLDKEPSADVPAPAYAQEDERKDTGSDNERPATPPAQTRSRVSTSSILNKCCSLL</sequence>
<feature type="domain" description="PDZ" evidence="6">
    <location>
        <begin position="84"/>
        <end position="164"/>
    </location>
</feature>
<feature type="region of interest" description="Disordered" evidence="5">
    <location>
        <begin position="315"/>
        <end position="355"/>
    </location>
</feature>
<gene>
    <name evidence="7" type="primary">LOC107716762</name>
</gene>
<dbReference type="InterPro" id="IPR051067">
    <property type="entry name" value="NHER"/>
</dbReference>
<feature type="region of interest" description="Disordered" evidence="5">
    <location>
        <begin position="186"/>
        <end position="207"/>
    </location>
</feature>
<evidence type="ECO:0000256" key="2">
    <source>
        <dbReference type="ARBA" id="ARBA00022475"/>
    </source>
</evidence>
<dbReference type="Ensembl" id="ENSSRHT00000062968.1">
    <property type="protein sequence ID" value="ENSSRHP00000061273.1"/>
    <property type="gene ID" value="ENSSRHG00000030593.1"/>
</dbReference>
<keyword evidence="2" id="KW-0472">Membrane</keyword>
<dbReference type="InterPro" id="IPR036034">
    <property type="entry name" value="PDZ_sf"/>
</dbReference>
<dbReference type="GO" id="GO:0043495">
    <property type="term" value="F:protein-membrane adaptor activity"/>
    <property type="evidence" value="ECO:0007669"/>
    <property type="project" value="TreeGrafter"/>
</dbReference>
<dbReference type="CDD" id="cd06768">
    <property type="entry name" value="PDZ_NHERF-like"/>
    <property type="match status" value="3"/>
</dbReference>
<evidence type="ECO:0000256" key="3">
    <source>
        <dbReference type="ARBA" id="ARBA00022737"/>
    </source>
</evidence>
<reference evidence="7" key="1">
    <citation type="submission" date="2025-08" db="UniProtKB">
        <authorList>
            <consortium name="Ensembl"/>
        </authorList>
    </citation>
    <scope>IDENTIFICATION</scope>
</reference>
<reference evidence="7" key="2">
    <citation type="submission" date="2025-09" db="UniProtKB">
        <authorList>
            <consortium name="Ensembl"/>
        </authorList>
    </citation>
    <scope>IDENTIFICATION</scope>
</reference>
<comment type="similarity">
    <text evidence="4">Belongs to the NHER family.</text>
</comment>
<evidence type="ECO:0000259" key="6">
    <source>
        <dbReference type="PROSITE" id="PS50106"/>
    </source>
</evidence>
<evidence type="ECO:0000313" key="7">
    <source>
        <dbReference type="Ensembl" id="ENSSRHP00000061273.1"/>
    </source>
</evidence>
<dbReference type="Pfam" id="PF00595">
    <property type="entry name" value="PDZ"/>
    <property type="match status" value="2"/>
</dbReference>
<dbReference type="SUPFAM" id="SSF50156">
    <property type="entry name" value="PDZ domain-like"/>
    <property type="match status" value="3"/>
</dbReference>
<keyword evidence="8" id="KW-1185">Reference proteome</keyword>
<feature type="domain" description="PDZ" evidence="6">
    <location>
        <begin position="215"/>
        <end position="295"/>
    </location>
</feature>
<evidence type="ECO:0000256" key="5">
    <source>
        <dbReference type="SAM" id="MobiDB-lite"/>
    </source>
</evidence>
<dbReference type="Proteomes" id="UP000472270">
    <property type="component" value="Unassembled WGS sequence"/>
</dbReference>
<feature type="compositionally biased region" description="Basic and acidic residues" evidence="5">
    <location>
        <begin position="328"/>
        <end position="340"/>
    </location>
</feature>
<dbReference type="Pfam" id="PF17820">
    <property type="entry name" value="PDZ_6"/>
    <property type="match status" value="1"/>
</dbReference>
<dbReference type="PROSITE" id="PS50106">
    <property type="entry name" value="PDZ"/>
    <property type="match status" value="3"/>
</dbReference>
<dbReference type="InterPro" id="IPR001478">
    <property type="entry name" value="PDZ"/>
</dbReference>
<proteinExistence type="inferred from homology"/>
<dbReference type="Gene3D" id="2.30.42.10">
    <property type="match status" value="3"/>
</dbReference>
<dbReference type="PANTHER" id="PTHR14191:SF6">
    <property type="entry name" value="NA(+)_H(+) EXCHANGE REGULATORY COFACTOR NHE-RF3-RELATED"/>
    <property type="match status" value="1"/>
</dbReference>
<dbReference type="GO" id="GO:0016324">
    <property type="term" value="C:apical plasma membrane"/>
    <property type="evidence" value="ECO:0007669"/>
    <property type="project" value="TreeGrafter"/>
</dbReference>
<evidence type="ECO:0000313" key="8">
    <source>
        <dbReference type="Proteomes" id="UP000472270"/>
    </source>
</evidence>
<keyword evidence="2" id="KW-1003">Cell membrane</keyword>
<evidence type="ECO:0000256" key="4">
    <source>
        <dbReference type="ARBA" id="ARBA00038110"/>
    </source>
</evidence>
<keyword evidence="3" id="KW-0677">Repeat</keyword>
<feature type="compositionally biased region" description="Polar residues" evidence="5">
    <location>
        <begin position="345"/>
        <end position="355"/>
    </location>
</feature>
<evidence type="ECO:0000256" key="1">
    <source>
        <dbReference type="ARBA" id="ARBA00004236"/>
    </source>
</evidence>
<feature type="domain" description="PDZ" evidence="6">
    <location>
        <begin position="1"/>
        <end position="56"/>
    </location>
</feature>
<organism evidence="7 8">
    <name type="scientific">Sinocyclocheilus rhinocerous</name>
    <dbReference type="NCBI Taxonomy" id="307959"/>
    <lineage>
        <taxon>Eukaryota</taxon>
        <taxon>Metazoa</taxon>
        <taxon>Chordata</taxon>
        <taxon>Craniata</taxon>
        <taxon>Vertebrata</taxon>
        <taxon>Euteleostomi</taxon>
        <taxon>Actinopterygii</taxon>
        <taxon>Neopterygii</taxon>
        <taxon>Teleostei</taxon>
        <taxon>Ostariophysi</taxon>
        <taxon>Cypriniformes</taxon>
        <taxon>Cyprinidae</taxon>
        <taxon>Cyprininae</taxon>
        <taxon>Sinocyclocheilus</taxon>
    </lineage>
</organism>
<accession>A0A673KA51</accession>
<dbReference type="PANTHER" id="PTHR14191">
    <property type="entry name" value="PDZ DOMAIN CONTAINING PROTEIN"/>
    <property type="match status" value="1"/>
</dbReference>
<protein>
    <submittedName>
        <fullName evidence="7">Putative PDZ domain-containing protein PDZK1P1</fullName>
    </submittedName>
</protein>
<dbReference type="GO" id="GO:0072659">
    <property type="term" value="P:protein localization to plasma membrane"/>
    <property type="evidence" value="ECO:0007669"/>
    <property type="project" value="TreeGrafter"/>
</dbReference>
<comment type="subcellular location">
    <subcellularLocation>
        <location evidence="1">Cell membrane</location>
    </subcellularLocation>
</comment>
<dbReference type="AlphaFoldDB" id="A0A673KA51"/>
<dbReference type="SMART" id="SM00228">
    <property type="entry name" value="PDZ"/>
    <property type="match status" value="3"/>
</dbReference>
<dbReference type="InterPro" id="IPR041489">
    <property type="entry name" value="PDZ_6"/>
</dbReference>